<proteinExistence type="predicted"/>
<dbReference type="Proteomes" id="UP000886595">
    <property type="component" value="Unassembled WGS sequence"/>
</dbReference>
<accession>A0A8X7RF48</accession>
<comment type="caution">
    <text evidence="1">The sequence shown here is derived from an EMBL/GenBank/DDBJ whole genome shotgun (WGS) entry which is preliminary data.</text>
</comment>
<reference evidence="1 2" key="1">
    <citation type="submission" date="2020-02" db="EMBL/GenBank/DDBJ databases">
        <authorList>
            <person name="Ma Q."/>
            <person name="Huang Y."/>
            <person name="Song X."/>
            <person name="Pei D."/>
        </authorList>
    </citation>
    <scope>NUCLEOTIDE SEQUENCE [LARGE SCALE GENOMIC DNA]</scope>
    <source>
        <strain evidence="1">Sxm20200214</strain>
        <tissue evidence="1">Leaf</tissue>
    </source>
</reference>
<sequence length="105" mass="11605">MGREPTGIPVVETMEVVSSSDNPLGKKHAFSTLMASPEKALNSSRTWRTPWTELEEPSVNMRISSAKHKWVRGERVALAQSSGAIEKSMEPPIDVNREGRCRITG</sequence>
<name>A0A8X7RF48_BRACI</name>
<dbReference type="AlphaFoldDB" id="A0A8X7RF48"/>
<organism evidence="1 2">
    <name type="scientific">Brassica carinata</name>
    <name type="common">Ethiopian mustard</name>
    <name type="synonym">Abyssinian cabbage</name>
    <dbReference type="NCBI Taxonomy" id="52824"/>
    <lineage>
        <taxon>Eukaryota</taxon>
        <taxon>Viridiplantae</taxon>
        <taxon>Streptophyta</taxon>
        <taxon>Embryophyta</taxon>
        <taxon>Tracheophyta</taxon>
        <taxon>Spermatophyta</taxon>
        <taxon>Magnoliopsida</taxon>
        <taxon>eudicotyledons</taxon>
        <taxon>Gunneridae</taxon>
        <taxon>Pentapetalae</taxon>
        <taxon>rosids</taxon>
        <taxon>malvids</taxon>
        <taxon>Brassicales</taxon>
        <taxon>Brassicaceae</taxon>
        <taxon>Brassiceae</taxon>
        <taxon>Brassica</taxon>
    </lineage>
</organism>
<evidence type="ECO:0000313" key="1">
    <source>
        <dbReference type="EMBL" id="KAG2286867.1"/>
    </source>
</evidence>
<gene>
    <name evidence="1" type="ORF">Bca52824_046471</name>
</gene>
<keyword evidence="2" id="KW-1185">Reference proteome</keyword>
<dbReference type="EMBL" id="JAAMPC010000010">
    <property type="protein sequence ID" value="KAG2286867.1"/>
    <property type="molecule type" value="Genomic_DNA"/>
</dbReference>
<protein>
    <submittedName>
        <fullName evidence="1">Uncharacterized protein</fullName>
    </submittedName>
</protein>
<evidence type="ECO:0000313" key="2">
    <source>
        <dbReference type="Proteomes" id="UP000886595"/>
    </source>
</evidence>